<protein>
    <submittedName>
        <fullName evidence="1">Uncharacterized protein</fullName>
    </submittedName>
</protein>
<dbReference type="EMBL" id="PQ072212">
    <property type="protein sequence ID" value="XDG19113.1"/>
    <property type="molecule type" value="Genomic_DNA"/>
</dbReference>
<sequence>MNQQGYKVLRQGGVDDWSCPCLQLVPLTHGFLEGTSIKAIRNRGVFPFP</sequence>
<evidence type="ECO:0000313" key="1">
    <source>
        <dbReference type="EMBL" id="XDG19113.1"/>
    </source>
</evidence>
<accession>A0AB39ACE7</accession>
<proteinExistence type="predicted"/>
<reference evidence="1" key="1">
    <citation type="submission" date="2024-07" db="EMBL/GenBank/DDBJ databases">
        <authorList>
            <person name="Grose E."/>
            <person name="Duffy M.E."/>
            <person name="Ewool L.M."/>
            <person name="Grose J.H."/>
        </authorList>
    </citation>
    <scope>NUCLEOTIDE SEQUENCE</scope>
</reference>
<name>A0AB39ACE7_9CAUD</name>
<organism evidence="1">
    <name type="scientific">Erwinia phage Fifi051</name>
    <dbReference type="NCBI Taxonomy" id="3238787"/>
    <lineage>
        <taxon>Viruses</taxon>
        <taxon>Duplodnaviria</taxon>
        <taxon>Heunggongvirae</taxon>
        <taxon>Uroviricota</taxon>
        <taxon>Caudoviricetes</taxon>
    </lineage>
</organism>